<dbReference type="EnsemblMetazoa" id="ISCW018570-RA">
    <property type="protein sequence ID" value="ISCW018570-PA"/>
    <property type="gene ID" value="ISCW018570"/>
</dbReference>
<reference evidence="1 3" key="1">
    <citation type="submission" date="2008-03" db="EMBL/GenBank/DDBJ databases">
        <title>Annotation of Ixodes scapularis.</title>
        <authorList>
            <consortium name="Ixodes scapularis Genome Project Consortium"/>
            <person name="Caler E."/>
            <person name="Hannick L.I."/>
            <person name="Bidwell S."/>
            <person name="Joardar V."/>
            <person name="Thiagarajan M."/>
            <person name="Amedeo P."/>
            <person name="Galinsky K.J."/>
            <person name="Schobel S."/>
            <person name="Inman J."/>
            <person name="Hostetler J."/>
            <person name="Miller J."/>
            <person name="Hammond M."/>
            <person name="Megy K."/>
            <person name="Lawson D."/>
            <person name="Kodira C."/>
            <person name="Sutton G."/>
            <person name="Meyer J."/>
            <person name="Hill C.A."/>
            <person name="Birren B."/>
            <person name="Nene V."/>
            <person name="Collins F."/>
            <person name="Alarcon-Chaidez F."/>
            <person name="Wikel S."/>
            <person name="Strausberg R."/>
        </authorList>
    </citation>
    <scope>NUCLEOTIDE SEQUENCE [LARGE SCALE GENOMIC DNA]</scope>
    <source>
        <strain evidence="3">Wikel</strain>
        <strain evidence="1">Wikel colony</strain>
    </source>
</reference>
<evidence type="ECO:0000313" key="3">
    <source>
        <dbReference type="Proteomes" id="UP000001555"/>
    </source>
</evidence>
<keyword evidence="3" id="KW-1185">Reference proteome</keyword>
<organism>
    <name type="scientific">Ixodes scapularis</name>
    <name type="common">Black-legged tick</name>
    <name type="synonym">Deer tick</name>
    <dbReference type="NCBI Taxonomy" id="6945"/>
    <lineage>
        <taxon>Eukaryota</taxon>
        <taxon>Metazoa</taxon>
        <taxon>Ecdysozoa</taxon>
        <taxon>Arthropoda</taxon>
        <taxon>Chelicerata</taxon>
        <taxon>Arachnida</taxon>
        <taxon>Acari</taxon>
        <taxon>Parasitiformes</taxon>
        <taxon>Ixodida</taxon>
        <taxon>Ixodoidea</taxon>
        <taxon>Ixodidae</taxon>
        <taxon>Ixodinae</taxon>
        <taxon>Ixodes</taxon>
    </lineage>
</organism>
<accession>B7PKK1</accession>
<feature type="non-terminal residue" evidence="1">
    <location>
        <position position="1"/>
    </location>
</feature>
<protein>
    <submittedName>
        <fullName evidence="1 2">Uncharacterized protein</fullName>
    </submittedName>
</protein>
<dbReference type="Proteomes" id="UP000001555">
    <property type="component" value="Unassembled WGS sequence"/>
</dbReference>
<gene>
    <name evidence="1" type="ORF">IscW_ISCW018570</name>
</gene>
<name>B7PKK1_IXOSC</name>
<feature type="non-terminal residue" evidence="1">
    <location>
        <position position="72"/>
    </location>
</feature>
<evidence type="ECO:0000313" key="1">
    <source>
        <dbReference type="EMBL" id="EEC07123.1"/>
    </source>
</evidence>
<dbReference type="HOGENOM" id="CLU_2910729_0_0_1"/>
<proteinExistence type="predicted"/>
<dbReference type="PaxDb" id="6945-B7PKK1"/>
<sequence>VNIKDIENSLYQDRTQGSSVLVQESNGHVQRGILTDMLSIEPVLSNPRSEDGIVAHKILKFNKTAIPVFDDD</sequence>
<dbReference type="InParanoid" id="B7PKK1"/>
<dbReference type="VEuPathDB" id="VectorBase:ISCI018570"/>
<reference evidence="2" key="2">
    <citation type="submission" date="2020-05" db="UniProtKB">
        <authorList>
            <consortium name="EnsemblMetazoa"/>
        </authorList>
    </citation>
    <scope>IDENTIFICATION</scope>
    <source>
        <strain evidence="2">wikel</strain>
    </source>
</reference>
<dbReference type="EMBL" id="DS734496">
    <property type="protein sequence ID" value="EEC07123.1"/>
    <property type="molecule type" value="Genomic_DNA"/>
</dbReference>
<dbReference type="EMBL" id="ABJB010151333">
    <property type="status" value="NOT_ANNOTATED_CDS"/>
    <property type="molecule type" value="Genomic_DNA"/>
</dbReference>
<dbReference type="AlphaFoldDB" id="B7PKK1"/>
<evidence type="ECO:0000313" key="2">
    <source>
        <dbReference type="EnsemblMetazoa" id="ISCW018570-PA"/>
    </source>
</evidence>
<dbReference type="VEuPathDB" id="VectorBase:ISCW018570"/>